<protein>
    <recommendedName>
        <fullName evidence="2">UBC core domain-containing protein</fullName>
    </recommendedName>
</protein>
<dbReference type="InterPro" id="IPR016135">
    <property type="entry name" value="UBQ-conjugating_enzyme/RWD"/>
</dbReference>
<dbReference type="PANTHER" id="PTHR24068">
    <property type="entry name" value="UBIQUITIN-CONJUGATING ENZYME E2"/>
    <property type="match status" value="1"/>
</dbReference>
<keyword evidence="4" id="KW-1185">Reference proteome</keyword>
<dbReference type="Gene3D" id="3.10.110.10">
    <property type="entry name" value="Ubiquitin Conjugating Enzyme"/>
    <property type="match status" value="1"/>
</dbReference>
<proteinExistence type="predicted"/>
<dbReference type="PROSITE" id="PS50127">
    <property type="entry name" value="UBC_2"/>
    <property type="match status" value="1"/>
</dbReference>
<evidence type="ECO:0000259" key="2">
    <source>
        <dbReference type="PROSITE" id="PS50127"/>
    </source>
</evidence>
<gene>
    <name evidence="3" type="ORF">BB560_005724</name>
</gene>
<reference evidence="3 4" key="1">
    <citation type="journal article" date="2018" name="MBio">
        <title>Comparative Genomics Reveals the Core Gene Toolbox for the Fungus-Insect Symbiosis.</title>
        <authorList>
            <person name="Wang Y."/>
            <person name="Stata M."/>
            <person name="Wang W."/>
            <person name="Stajich J.E."/>
            <person name="White M.M."/>
            <person name="Moncalvo J.M."/>
        </authorList>
    </citation>
    <scope>NUCLEOTIDE SEQUENCE [LARGE SCALE GENOMIC DNA]</scope>
    <source>
        <strain evidence="3 4">SC-DP-2</strain>
    </source>
</reference>
<sequence>SFKLLEELEKGEKGIGDGACSYGLENSEDITLSYWNGTILGSSYENRIYSLKLYCDEKYPDHPPIVRFLTKINLPCVGPNGELIVPKLSCLSNWKPSYSLETVLVEIRKEMAAFKSRRLPQPEEGSMY</sequence>
<accession>A0A2T9YZE6</accession>
<dbReference type="SUPFAM" id="SSF54495">
    <property type="entry name" value="UBC-like"/>
    <property type="match status" value="1"/>
</dbReference>
<dbReference type="InterPro" id="IPR000608">
    <property type="entry name" value="UBC"/>
</dbReference>
<dbReference type="OrthoDB" id="6508832at2759"/>
<evidence type="ECO:0000313" key="4">
    <source>
        <dbReference type="Proteomes" id="UP000245609"/>
    </source>
</evidence>
<evidence type="ECO:0000313" key="3">
    <source>
        <dbReference type="EMBL" id="PVU97664.1"/>
    </source>
</evidence>
<dbReference type="Pfam" id="PF00179">
    <property type="entry name" value="UQ_con"/>
    <property type="match status" value="1"/>
</dbReference>
<dbReference type="STRING" id="133381.A0A2T9YZE6"/>
<comment type="caution">
    <text evidence="3">The sequence shown here is derived from an EMBL/GenBank/DDBJ whole genome shotgun (WGS) entry which is preliminary data.</text>
</comment>
<keyword evidence="1" id="KW-0833">Ubl conjugation pathway</keyword>
<dbReference type="FunFam" id="3.10.110.10:FF:000026">
    <property type="entry name" value="Ubiquitin-conjugating enzyme E2 variant"/>
    <property type="match status" value="1"/>
</dbReference>
<dbReference type="EMBL" id="MBFS01002422">
    <property type="protein sequence ID" value="PVU97664.1"/>
    <property type="molecule type" value="Genomic_DNA"/>
</dbReference>
<dbReference type="CDD" id="cd23807">
    <property type="entry name" value="UEV_UBE2V"/>
    <property type="match status" value="1"/>
</dbReference>
<dbReference type="SMART" id="SM00212">
    <property type="entry name" value="UBCc"/>
    <property type="match status" value="1"/>
</dbReference>
<name>A0A2T9YZE6_9FUNG</name>
<feature type="non-terminal residue" evidence="3">
    <location>
        <position position="1"/>
    </location>
</feature>
<dbReference type="AlphaFoldDB" id="A0A2T9YZE6"/>
<feature type="domain" description="UBC core" evidence="2">
    <location>
        <begin position="1"/>
        <end position="128"/>
    </location>
</feature>
<organism evidence="3 4">
    <name type="scientific">Smittium megazygosporum</name>
    <dbReference type="NCBI Taxonomy" id="133381"/>
    <lineage>
        <taxon>Eukaryota</taxon>
        <taxon>Fungi</taxon>
        <taxon>Fungi incertae sedis</taxon>
        <taxon>Zoopagomycota</taxon>
        <taxon>Kickxellomycotina</taxon>
        <taxon>Harpellomycetes</taxon>
        <taxon>Harpellales</taxon>
        <taxon>Legeriomycetaceae</taxon>
        <taxon>Smittium</taxon>
    </lineage>
</organism>
<dbReference type="Proteomes" id="UP000245609">
    <property type="component" value="Unassembled WGS sequence"/>
</dbReference>
<evidence type="ECO:0000256" key="1">
    <source>
        <dbReference type="ARBA" id="ARBA00022786"/>
    </source>
</evidence>